<dbReference type="Proteomes" id="UP000031572">
    <property type="component" value="Unassembled WGS sequence"/>
</dbReference>
<keyword evidence="2" id="KW-1185">Reference proteome</keyword>
<comment type="caution">
    <text evidence="1">The sequence shown here is derived from an EMBL/GenBank/DDBJ whole genome shotgun (WGS) entry which is preliminary data.</text>
</comment>
<dbReference type="InterPro" id="IPR029063">
    <property type="entry name" value="SAM-dependent_MTases_sf"/>
</dbReference>
<sequence length="299" mass="33682">MNNGDLFLQALERKAKLLYPSVRRTVDSAPDDCYWLLNSLARWTQTAFGEKAFDLAATGYARYALEVNRLQQTYEKSGVFFAGEKERVPEEVYQNPEYMIPYMWAAVLIYPFWPSMVRHISFLRDRFVRALPRGASILELACGHGVLGLLALEERDDLTVEGVDLSPAAIEIAMRLRAVSGLAQRSSLKVMNALDLDQAGAPGRYQGILAAMLAEHLHEPQLLFRTIAHHLHPEGICFFSTAIESAQKDHVYEFRTEADVIAMAAEFGLRVVDLVSDGSRRPGSRYRPRALATILEHRN</sequence>
<dbReference type="RefSeq" id="WP_040040230.1">
    <property type="nucleotide sequence ID" value="NZ_JWJG01000028.1"/>
</dbReference>
<evidence type="ECO:0000313" key="2">
    <source>
        <dbReference type="Proteomes" id="UP000031572"/>
    </source>
</evidence>
<dbReference type="EMBL" id="JWJG01000028">
    <property type="protein sequence ID" value="KIF81402.1"/>
    <property type="molecule type" value="Genomic_DNA"/>
</dbReference>
<dbReference type="SUPFAM" id="SSF53335">
    <property type="entry name" value="S-adenosyl-L-methionine-dependent methyltransferases"/>
    <property type="match status" value="1"/>
</dbReference>
<dbReference type="AlphaFoldDB" id="A0A0C1YLP2"/>
<organism evidence="1 2">
    <name type="scientific">Noviherbaspirillum autotrophicum</name>
    <dbReference type="NCBI Taxonomy" id="709839"/>
    <lineage>
        <taxon>Bacteria</taxon>
        <taxon>Pseudomonadati</taxon>
        <taxon>Pseudomonadota</taxon>
        <taxon>Betaproteobacteria</taxon>
        <taxon>Burkholderiales</taxon>
        <taxon>Oxalobacteraceae</taxon>
        <taxon>Noviherbaspirillum</taxon>
    </lineage>
</organism>
<evidence type="ECO:0000313" key="1">
    <source>
        <dbReference type="EMBL" id="KIF81402.1"/>
    </source>
</evidence>
<dbReference type="CDD" id="cd02440">
    <property type="entry name" value="AdoMet_MTases"/>
    <property type="match status" value="1"/>
</dbReference>
<dbReference type="OrthoDB" id="9790457at2"/>
<dbReference type="Gene3D" id="3.40.50.150">
    <property type="entry name" value="Vaccinia Virus protein VP39"/>
    <property type="match status" value="1"/>
</dbReference>
<name>A0A0C1YLP2_9BURK</name>
<dbReference type="STRING" id="709839.TSA66_12200"/>
<reference evidence="1 2" key="1">
    <citation type="submission" date="2014-12" db="EMBL/GenBank/DDBJ databases">
        <title>Denitrispirillum autotrophicum gen. nov., sp. nov., Denitrifying, Facultatively Autotrophic Bacteria Isolated from Rice Paddy Soil.</title>
        <authorList>
            <person name="Ishii S."/>
            <person name="Ashida N."/>
            <person name="Ohno H."/>
            <person name="Otsuka S."/>
            <person name="Yokota A."/>
            <person name="Senoo K."/>
        </authorList>
    </citation>
    <scope>NUCLEOTIDE SEQUENCE [LARGE SCALE GENOMIC DNA]</scope>
    <source>
        <strain evidence="1 2">TSA66</strain>
    </source>
</reference>
<evidence type="ECO:0008006" key="3">
    <source>
        <dbReference type="Google" id="ProtNLM"/>
    </source>
</evidence>
<accession>A0A0C1YLP2</accession>
<proteinExistence type="predicted"/>
<protein>
    <recommendedName>
        <fullName evidence="3">Methyltransferase domain-containing protein</fullName>
    </recommendedName>
</protein>
<gene>
    <name evidence="1" type="ORF">TSA66_12200</name>
</gene>
<dbReference type="Pfam" id="PF13489">
    <property type="entry name" value="Methyltransf_23"/>
    <property type="match status" value="1"/>
</dbReference>
<dbReference type="PANTHER" id="PTHR43861">
    <property type="entry name" value="TRANS-ACONITATE 2-METHYLTRANSFERASE-RELATED"/>
    <property type="match status" value="1"/>
</dbReference>